<feature type="compositionally biased region" description="Basic and acidic residues" evidence="2">
    <location>
        <begin position="1"/>
        <end position="18"/>
    </location>
</feature>
<dbReference type="AlphaFoldDB" id="K0TIL3"/>
<feature type="non-terminal residue" evidence="3">
    <location>
        <position position="1"/>
    </location>
</feature>
<comment type="caution">
    <text evidence="3">The sequence shown here is derived from an EMBL/GenBank/DDBJ whole genome shotgun (WGS) entry which is preliminary data.</text>
</comment>
<accession>K0TIL3</accession>
<keyword evidence="4" id="KW-1185">Reference proteome</keyword>
<protein>
    <submittedName>
        <fullName evidence="3">Uncharacterized protein</fullName>
    </submittedName>
</protein>
<gene>
    <name evidence="3" type="ORF">THAOC_00725</name>
</gene>
<evidence type="ECO:0000256" key="2">
    <source>
        <dbReference type="SAM" id="MobiDB-lite"/>
    </source>
</evidence>
<feature type="region of interest" description="Disordered" evidence="2">
    <location>
        <begin position="1"/>
        <end position="65"/>
    </location>
</feature>
<feature type="compositionally biased region" description="Basic and acidic residues" evidence="2">
    <location>
        <begin position="163"/>
        <end position="177"/>
    </location>
</feature>
<dbReference type="Gene3D" id="3.40.50.11350">
    <property type="match status" value="1"/>
</dbReference>
<proteinExistence type="predicted"/>
<feature type="region of interest" description="Disordered" evidence="2">
    <location>
        <begin position="143"/>
        <end position="180"/>
    </location>
</feature>
<evidence type="ECO:0000313" key="4">
    <source>
        <dbReference type="Proteomes" id="UP000266841"/>
    </source>
</evidence>
<evidence type="ECO:0000256" key="1">
    <source>
        <dbReference type="SAM" id="Coils"/>
    </source>
</evidence>
<evidence type="ECO:0000313" key="3">
    <source>
        <dbReference type="EMBL" id="EJK77445.1"/>
    </source>
</evidence>
<sequence length="611" mass="67201">LRLPGRGEEDRGSHRAPDTAEAVDPPAGSARRTGDQAGRGRGAREEEEESTPAPDAAAAGRVWPPLRRHRRSAMIGRRSMVPRGSGILPRPLGSLFHLPHSARFGASTFSLGAYSSPAKGSEGPSMNKGRTNPHRHCFSTMNRHEDEDRSCPIGLESGSIESPRPRGTMERASERPGKARKAIIRRKFDSGLRQRVPFCRQNSHRSCRAGRTRPGLGIGGIEAGRHREHHPRNLGLRLDLRISRVGVSLAGPNVTPVRTSALAAGGPRRKRSVAVYMPPPRALESNGLVSSGGCCGIGHRLGLNLPAIVHGGITRRTLLVAAWNDPVGVEGGKTGPMREGTPYDRYGQDSRYLFEMGLAWSVVNMLRDNLSPLVRSFLDPMREQYRDSELHVCTHIRQGNNETGDWERKKWRHIDFGTVANATLAAMRRHAEASGATKVTVFVASDSDSARPWFEAHVPEGWELVRPGRVLPKPESGVWFGESGSTTSAVLSQKERDDAMAEAVADVFALGECDALYVPNYSSFSQVGIMLTRGEGNRVLFMDLTRHDFVVYPPPLDELYIDLIQQNSEMRDENDELRNQIARLEAIEFARLKAQEEDAANTTRQRSSGSP</sequence>
<dbReference type="Proteomes" id="UP000266841">
    <property type="component" value="Unassembled WGS sequence"/>
</dbReference>
<feature type="compositionally biased region" description="Low complexity" evidence="2">
    <location>
        <begin position="51"/>
        <end position="61"/>
    </location>
</feature>
<reference evidence="3 4" key="1">
    <citation type="journal article" date="2012" name="Genome Biol.">
        <title>Genome and low-iron response of an oceanic diatom adapted to chronic iron limitation.</title>
        <authorList>
            <person name="Lommer M."/>
            <person name="Specht M."/>
            <person name="Roy A.S."/>
            <person name="Kraemer L."/>
            <person name="Andreson R."/>
            <person name="Gutowska M.A."/>
            <person name="Wolf J."/>
            <person name="Bergner S.V."/>
            <person name="Schilhabel M.B."/>
            <person name="Klostermeier U.C."/>
            <person name="Beiko R.G."/>
            <person name="Rosenstiel P."/>
            <person name="Hippler M."/>
            <person name="Laroche J."/>
        </authorList>
    </citation>
    <scope>NUCLEOTIDE SEQUENCE [LARGE SCALE GENOMIC DNA]</scope>
    <source>
        <strain evidence="3 4">CCMP1005</strain>
    </source>
</reference>
<keyword evidence="1" id="KW-0175">Coiled coil</keyword>
<dbReference type="EMBL" id="AGNL01000871">
    <property type="protein sequence ID" value="EJK77445.1"/>
    <property type="molecule type" value="Genomic_DNA"/>
</dbReference>
<feature type="coiled-coil region" evidence="1">
    <location>
        <begin position="556"/>
        <end position="587"/>
    </location>
</feature>
<organism evidence="3 4">
    <name type="scientific">Thalassiosira oceanica</name>
    <name type="common">Marine diatom</name>
    <dbReference type="NCBI Taxonomy" id="159749"/>
    <lineage>
        <taxon>Eukaryota</taxon>
        <taxon>Sar</taxon>
        <taxon>Stramenopiles</taxon>
        <taxon>Ochrophyta</taxon>
        <taxon>Bacillariophyta</taxon>
        <taxon>Coscinodiscophyceae</taxon>
        <taxon>Thalassiosirophycidae</taxon>
        <taxon>Thalassiosirales</taxon>
        <taxon>Thalassiosiraceae</taxon>
        <taxon>Thalassiosira</taxon>
    </lineage>
</organism>
<dbReference type="OrthoDB" id="225539at2759"/>
<name>K0TIL3_THAOC</name>